<dbReference type="VEuPathDB" id="FungiDB:ATEG_10266"/>
<dbReference type="OrthoDB" id="4461203at2759"/>
<proteinExistence type="predicted"/>
<dbReference type="HOGENOM" id="CLU_1102597_0_0_1"/>
<reference evidence="2" key="1">
    <citation type="submission" date="2005-09" db="EMBL/GenBank/DDBJ databases">
        <title>Annotation of the Aspergillus terreus NIH2624 genome.</title>
        <authorList>
            <person name="Birren B.W."/>
            <person name="Lander E.S."/>
            <person name="Galagan J.E."/>
            <person name="Nusbaum C."/>
            <person name="Devon K."/>
            <person name="Henn M."/>
            <person name="Ma L.-J."/>
            <person name="Jaffe D.B."/>
            <person name="Butler J."/>
            <person name="Alvarez P."/>
            <person name="Gnerre S."/>
            <person name="Grabherr M."/>
            <person name="Kleber M."/>
            <person name="Mauceli E.W."/>
            <person name="Brockman W."/>
            <person name="Rounsley S."/>
            <person name="Young S.K."/>
            <person name="LaButti K."/>
            <person name="Pushparaj V."/>
            <person name="DeCaprio D."/>
            <person name="Crawford M."/>
            <person name="Koehrsen M."/>
            <person name="Engels R."/>
            <person name="Montgomery P."/>
            <person name="Pearson M."/>
            <person name="Howarth C."/>
            <person name="Larson L."/>
            <person name="Luoma S."/>
            <person name="White J."/>
            <person name="Alvarado L."/>
            <person name="Kodira C.D."/>
            <person name="Zeng Q."/>
            <person name="Oleary S."/>
            <person name="Yandava C."/>
            <person name="Denning D.W."/>
            <person name="Nierman W.C."/>
            <person name="Milne T."/>
            <person name="Madden K."/>
        </authorList>
    </citation>
    <scope>NUCLEOTIDE SEQUENCE [LARGE SCALE GENOMIC DNA]</scope>
    <source>
        <strain evidence="2">NIH 2624 / FGSC A1156</strain>
    </source>
</reference>
<evidence type="ECO:0000313" key="1">
    <source>
        <dbReference type="EMBL" id="EAU29263.1"/>
    </source>
</evidence>
<organism evidence="1 2">
    <name type="scientific">Aspergillus terreus (strain NIH 2624 / FGSC A1156)</name>
    <dbReference type="NCBI Taxonomy" id="341663"/>
    <lineage>
        <taxon>Eukaryota</taxon>
        <taxon>Fungi</taxon>
        <taxon>Dikarya</taxon>
        <taxon>Ascomycota</taxon>
        <taxon>Pezizomycotina</taxon>
        <taxon>Eurotiomycetes</taxon>
        <taxon>Eurotiomycetidae</taxon>
        <taxon>Eurotiales</taxon>
        <taxon>Aspergillaceae</taxon>
        <taxon>Aspergillus</taxon>
        <taxon>Aspergillus subgen. Circumdati</taxon>
    </lineage>
</organism>
<protein>
    <submittedName>
        <fullName evidence="1">Uncharacterized protein</fullName>
    </submittedName>
</protein>
<dbReference type="RefSeq" id="XP_001218614.1">
    <property type="nucleotide sequence ID" value="XM_001218613.1"/>
</dbReference>
<gene>
    <name evidence="1" type="ORF">ATEG_10266</name>
</gene>
<name>Q0C7R8_ASPTN</name>
<evidence type="ECO:0000313" key="2">
    <source>
        <dbReference type="Proteomes" id="UP000007963"/>
    </source>
</evidence>
<dbReference type="GeneID" id="4354626"/>
<dbReference type="AlphaFoldDB" id="Q0C7R8"/>
<dbReference type="Proteomes" id="UP000007963">
    <property type="component" value="Unassembled WGS sequence"/>
</dbReference>
<dbReference type="EMBL" id="CH476610">
    <property type="protein sequence ID" value="EAU29263.1"/>
    <property type="molecule type" value="Genomic_DNA"/>
</dbReference>
<accession>Q0C7R8</accession>
<sequence>MSFYNLVYNVDPSQQEDGYQRQNVIVTPNRATGDLLFRYIQEQLDVADKASFKEVRRLSPQIWTWAGKDNKFEIAYACRAINLGTAKGNKEYLRNLQGKVFLCTSGPTELHATAPAILPQFDELKDHLSGGTFCVRNKRSRQQYWLKPDVGEEYRSKFKIKIANEHKDGTLMVEDDDVNLYLVHDGVDYLITQDESGRIGTKKEDNPLIFKFGHLLNGAFVSDSHEGDKEKYIWYVPAEGEKGLSGELWELC</sequence>